<dbReference type="AlphaFoldDB" id="A0A1L2ZLN1"/>
<keyword evidence="3" id="KW-1185">Reference proteome</keyword>
<dbReference type="Gene3D" id="1.25.40.340">
    <property type="match status" value="1"/>
</dbReference>
<dbReference type="KEGG" id="nae:BHE16_01575"/>
<dbReference type="SUPFAM" id="SSF101473">
    <property type="entry name" value="DhaL-like"/>
    <property type="match status" value="1"/>
</dbReference>
<sequence length="330" mass="34858">MNKQKIFTGPVAVVSWLKKAVQELGNHSDRLDAINIYPVADGDTGSNMFNTARAMLGAVKDIPEAELTGMDLGALLKIASRAGMEQAHGNSGTLLAVFLSGFAEPLTGHPRLTGPALADALESGSVRAWSALSEPVPGTMLSVIQAAAKSAKKSLRESEADLSSRACLLDVMGAIYEDVLAAVLATETQLPELNDANVVDAGAVGMMLVLDSLSAVVVGEHVVESRYQPLHGYGVQDPHIHAEAIHEEGFEVMSTIELGALEAATLRAKLDSIGTSVIMSPMSSPSVGQELYRWRVHVHVTVAETAIECMRSVGEPTAITVTELSSVRHD</sequence>
<dbReference type="InterPro" id="IPR048394">
    <property type="entry name" value="FakA-like_M"/>
</dbReference>
<dbReference type="RefSeq" id="WP_071893398.1">
    <property type="nucleotide sequence ID" value="NZ_CP018135.1"/>
</dbReference>
<dbReference type="SMART" id="SM01120">
    <property type="entry name" value="Dak2"/>
    <property type="match status" value="1"/>
</dbReference>
<dbReference type="Pfam" id="PF21645">
    <property type="entry name" value="FakA-like_M"/>
    <property type="match status" value="1"/>
</dbReference>
<dbReference type="InterPro" id="IPR050270">
    <property type="entry name" value="DegV_domain_contain"/>
</dbReference>
<dbReference type="PANTHER" id="PTHR33434">
    <property type="entry name" value="DEGV DOMAIN-CONTAINING PROTEIN DR_1986-RELATED"/>
    <property type="match status" value="1"/>
</dbReference>
<dbReference type="OrthoDB" id="9760324at2"/>
<evidence type="ECO:0000313" key="2">
    <source>
        <dbReference type="EMBL" id="APF39922.1"/>
    </source>
</evidence>
<dbReference type="PROSITE" id="PS51480">
    <property type="entry name" value="DHAL"/>
    <property type="match status" value="1"/>
</dbReference>
<accession>A0A1L2ZLN1</accession>
<evidence type="ECO:0000259" key="1">
    <source>
        <dbReference type="PROSITE" id="PS51480"/>
    </source>
</evidence>
<gene>
    <name evidence="2" type="ORF">BHE16_01575</name>
</gene>
<dbReference type="InterPro" id="IPR036117">
    <property type="entry name" value="DhaL_dom_sf"/>
</dbReference>
<organism evidence="2 3">
    <name type="scientific">Neomicrococcus aestuarii</name>
    <dbReference type="NCBI Taxonomy" id="556325"/>
    <lineage>
        <taxon>Bacteria</taxon>
        <taxon>Bacillati</taxon>
        <taxon>Actinomycetota</taxon>
        <taxon>Actinomycetes</taxon>
        <taxon>Micrococcales</taxon>
        <taxon>Micrococcaceae</taxon>
        <taxon>Neomicrococcus</taxon>
    </lineage>
</organism>
<dbReference type="STRING" id="556325.BHE16_01575"/>
<dbReference type="InterPro" id="IPR004007">
    <property type="entry name" value="DhaL_dom"/>
</dbReference>
<dbReference type="Pfam" id="PF02734">
    <property type="entry name" value="Dak2"/>
    <property type="match status" value="1"/>
</dbReference>
<name>A0A1L2ZLN1_9MICC</name>
<dbReference type="Proteomes" id="UP000183530">
    <property type="component" value="Chromosome"/>
</dbReference>
<reference evidence="2 3" key="1">
    <citation type="submission" date="2016-11" db="EMBL/GenBank/DDBJ databases">
        <title>Genome sequencing of Zhihengliuella aestuarii B18 antagonistic to Plasmodiophora brassicae.</title>
        <authorList>
            <person name="Luo Y."/>
        </authorList>
    </citation>
    <scope>NUCLEOTIDE SEQUENCE [LARGE SCALE GENOMIC DNA]</scope>
    <source>
        <strain evidence="2 3">B18</strain>
    </source>
</reference>
<protein>
    <recommendedName>
        <fullName evidence="1">DhaL domain-containing protein</fullName>
    </recommendedName>
</protein>
<evidence type="ECO:0000313" key="3">
    <source>
        <dbReference type="Proteomes" id="UP000183530"/>
    </source>
</evidence>
<dbReference type="PANTHER" id="PTHR33434:SF4">
    <property type="entry name" value="PHOSPHATASE PROTEIN"/>
    <property type="match status" value="1"/>
</dbReference>
<feature type="domain" description="DhaL" evidence="1">
    <location>
        <begin position="11"/>
        <end position="215"/>
    </location>
</feature>
<proteinExistence type="predicted"/>
<dbReference type="GO" id="GO:0006071">
    <property type="term" value="P:glycerol metabolic process"/>
    <property type="evidence" value="ECO:0007669"/>
    <property type="project" value="InterPro"/>
</dbReference>
<dbReference type="EMBL" id="CP018135">
    <property type="protein sequence ID" value="APF39922.1"/>
    <property type="molecule type" value="Genomic_DNA"/>
</dbReference>
<dbReference type="GO" id="GO:0004371">
    <property type="term" value="F:glycerone kinase activity"/>
    <property type="evidence" value="ECO:0007669"/>
    <property type="project" value="InterPro"/>
</dbReference>